<dbReference type="EMBL" id="VOQR01000001">
    <property type="protein sequence ID" value="TXC69842.1"/>
    <property type="molecule type" value="Genomic_DNA"/>
</dbReference>
<dbReference type="Proteomes" id="UP000321250">
    <property type="component" value="Unassembled WGS sequence"/>
</dbReference>
<sequence length="322" mass="35454">MAFEKVTVRATIAPERVRRAIPGDARVTMWAAPDGWPLRRFDWPAVRPRGRLLFQAGRGDIFEKYLESFAHLHAQGWSVTAFDWRGQGGSGRLSADARVGHASDFGVFDDDLAAFWSAWVAEGDGPTAILGHSMGGMLVMRALANRSIRPDAAILVAPMIGLRAPLGAWFGALVARFKIRTGDPARAAWGSNERPATTSSRKSLLTHDDARYDDERWWQAQHPELKLGPPSWAWLSQAFDGALALAADRRIEAVDTPVLMIVAEADRLVDPHAALRLAARLPDAQVVRFGRESAHEVLREADGVRKRAYAAIDAFLDAHCPR</sequence>
<dbReference type="Pfam" id="PF12146">
    <property type="entry name" value="Hydrolase_4"/>
    <property type="match status" value="1"/>
</dbReference>
<gene>
    <name evidence="2" type="ORF">FSB78_01870</name>
</gene>
<evidence type="ECO:0000259" key="1">
    <source>
        <dbReference type="Pfam" id="PF12146"/>
    </source>
</evidence>
<dbReference type="PANTHER" id="PTHR11614">
    <property type="entry name" value="PHOSPHOLIPASE-RELATED"/>
    <property type="match status" value="1"/>
</dbReference>
<dbReference type="OrthoDB" id="9788260at2"/>
<accession>A0A5C6UAP5</accession>
<comment type="caution">
    <text evidence="2">The sequence shown here is derived from an EMBL/GenBank/DDBJ whole genome shotgun (WGS) entry which is preliminary data.</text>
</comment>
<reference evidence="2 3" key="1">
    <citation type="journal article" date="2013" name="Antonie Van Leeuwenhoek">
        <title>Sphingomonas ginsenosidivorax sp. nov., with the ability to transform ginsenosides.</title>
        <authorList>
            <person name="Jin X.F."/>
            <person name="Kim J.K."/>
            <person name="Liu Q.M."/>
            <person name="Kang M.S."/>
            <person name="He D."/>
            <person name="Jin F.X."/>
            <person name="Kim S.C."/>
            <person name="Im W.T."/>
        </authorList>
    </citation>
    <scope>NUCLEOTIDE SEQUENCE [LARGE SCALE GENOMIC DNA]</scope>
    <source>
        <strain evidence="2 3">KHI67</strain>
    </source>
</reference>
<dbReference type="RefSeq" id="WP_147079484.1">
    <property type="nucleotide sequence ID" value="NZ_VOQR01000001.1"/>
</dbReference>
<dbReference type="AlphaFoldDB" id="A0A5C6UAP5"/>
<proteinExistence type="predicted"/>
<organism evidence="2 3">
    <name type="scientific">Sphingomonas ginsenosidivorax</name>
    <dbReference type="NCBI Taxonomy" id="862135"/>
    <lineage>
        <taxon>Bacteria</taxon>
        <taxon>Pseudomonadati</taxon>
        <taxon>Pseudomonadota</taxon>
        <taxon>Alphaproteobacteria</taxon>
        <taxon>Sphingomonadales</taxon>
        <taxon>Sphingomonadaceae</taxon>
        <taxon>Sphingomonas</taxon>
    </lineage>
</organism>
<evidence type="ECO:0000313" key="2">
    <source>
        <dbReference type="EMBL" id="TXC69842.1"/>
    </source>
</evidence>
<dbReference type="InterPro" id="IPR022742">
    <property type="entry name" value="Hydrolase_4"/>
</dbReference>
<dbReference type="Gene3D" id="3.40.50.1820">
    <property type="entry name" value="alpha/beta hydrolase"/>
    <property type="match status" value="1"/>
</dbReference>
<dbReference type="GO" id="GO:0016787">
    <property type="term" value="F:hydrolase activity"/>
    <property type="evidence" value="ECO:0007669"/>
    <property type="project" value="UniProtKB-KW"/>
</dbReference>
<keyword evidence="2" id="KW-0378">Hydrolase</keyword>
<dbReference type="InterPro" id="IPR029058">
    <property type="entry name" value="AB_hydrolase_fold"/>
</dbReference>
<protein>
    <submittedName>
        <fullName evidence="2">Alpha/beta hydrolase</fullName>
    </submittedName>
</protein>
<feature type="domain" description="Serine aminopeptidase S33" evidence="1">
    <location>
        <begin position="47"/>
        <end position="302"/>
    </location>
</feature>
<dbReference type="InterPro" id="IPR051044">
    <property type="entry name" value="MAG_DAG_Lipase"/>
</dbReference>
<keyword evidence="3" id="KW-1185">Reference proteome</keyword>
<evidence type="ECO:0000313" key="3">
    <source>
        <dbReference type="Proteomes" id="UP000321250"/>
    </source>
</evidence>
<dbReference type="SUPFAM" id="SSF53474">
    <property type="entry name" value="alpha/beta-Hydrolases"/>
    <property type="match status" value="1"/>
</dbReference>
<name>A0A5C6UAP5_9SPHN</name>